<accession>A0AAW0UFI2</accession>
<feature type="domain" description="Isochorismatase-like" evidence="7">
    <location>
        <begin position="20"/>
        <end position="168"/>
    </location>
</feature>
<dbReference type="CDD" id="cd01012">
    <property type="entry name" value="YcaC_related"/>
    <property type="match status" value="1"/>
</dbReference>
<evidence type="ECO:0000256" key="4">
    <source>
        <dbReference type="ARBA" id="ARBA00037883"/>
    </source>
</evidence>
<dbReference type="Gene3D" id="3.40.50.850">
    <property type="entry name" value="Isochorismatase-like"/>
    <property type="match status" value="1"/>
</dbReference>
<evidence type="ECO:0000256" key="5">
    <source>
        <dbReference type="ARBA" id="ARBA00038211"/>
    </source>
</evidence>
<dbReference type="SUPFAM" id="SSF52499">
    <property type="entry name" value="Isochorismatase-like hydrolases"/>
    <property type="match status" value="1"/>
</dbReference>
<dbReference type="SUPFAM" id="SSF56112">
    <property type="entry name" value="Protein kinase-like (PK-like)"/>
    <property type="match status" value="1"/>
</dbReference>
<comment type="caution">
    <text evidence="8">The sequence shown here is derived from an EMBL/GenBank/DDBJ whole genome shotgun (WGS) entry which is preliminary data.</text>
</comment>
<dbReference type="GO" id="GO:0006646">
    <property type="term" value="P:phosphatidylethanolamine biosynthetic process"/>
    <property type="evidence" value="ECO:0007669"/>
    <property type="project" value="TreeGrafter"/>
</dbReference>
<comment type="similarity">
    <text evidence="1">Belongs to the isochorismatase family.</text>
</comment>
<dbReference type="InterPro" id="IPR000868">
    <property type="entry name" value="Isochorismatase-like_dom"/>
</dbReference>
<dbReference type="InterPro" id="IPR011009">
    <property type="entry name" value="Kinase-like_dom_sf"/>
</dbReference>
<dbReference type="PANTHER" id="PTHR22603">
    <property type="entry name" value="CHOLINE/ETHANOALAMINE KINASE"/>
    <property type="match status" value="1"/>
</dbReference>
<dbReference type="Gene3D" id="3.90.1200.10">
    <property type="match status" value="1"/>
</dbReference>
<dbReference type="GO" id="GO:0005737">
    <property type="term" value="C:cytoplasm"/>
    <property type="evidence" value="ECO:0007669"/>
    <property type="project" value="TreeGrafter"/>
</dbReference>
<dbReference type="AlphaFoldDB" id="A0AAW0UFI2"/>
<evidence type="ECO:0000256" key="3">
    <source>
        <dbReference type="ARBA" id="ARBA00023264"/>
    </source>
</evidence>
<evidence type="ECO:0000313" key="8">
    <source>
        <dbReference type="EMBL" id="KAK8398908.1"/>
    </source>
</evidence>
<dbReference type="Proteomes" id="UP001487740">
    <property type="component" value="Unassembled WGS sequence"/>
</dbReference>
<dbReference type="Pfam" id="PF00857">
    <property type="entry name" value="Isochorismatase"/>
    <property type="match status" value="1"/>
</dbReference>
<comment type="pathway">
    <text evidence="4">Phospholipid metabolism; phosphatidylethanolamine biosynthesis; phosphatidylethanolamine from ethanolamine: step 1/3.</text>
</comment>
<dbReference type="Pfam" id="PF01633">
    <property type="entry name" value="Choline_kinase"/>
    <property type="match status" value="1"/>
</dbReference>
<dbReference type="FunFam" id="3.40.50.850:FF:000001">
    <property type="entry name" value="Isochorismatase domain-containing protein 1"/>
    <property type="match status" value="1"/>
</dbReference>
<keyword evidence="2" id="KW-0443">Lipid metabolism</keyword>
<comment type="similarity">
    <text evidence="5">Belongs to the choline/ethanolamine kinase family.</text>
</comment>
<keyword evidence="2" id="KW-0444">Lipid biosynthesis</keyword>
<organism evidence="8 9">
    <name type="scientific">Scylla paramamosain</name>
    <name type="common">Mud crab</name>
    <dbReference type="NCBI Taxonomy" id="85552"/>
    <lineage>
        <taxon>Eukaryota</taxon>
        <taxon>Metazoa</taxon>
        <taxon>Ecdysozoa</taxon>
        <taxon>Arthropoda</taxon>
        <taxon>Crustacea</taxon>
        <taxon>Multicrustacea</taxon>
        <taxon>Malacostraca</taxon>
        <taxon>Eumalacostraca</taxon>
        <taxon>Eucarida</taxon>
        <taxon>Decapoda</taxon>
        <taxon>Pleocyemata</taxon>
        <taxon>Brachyura</taxon>
        <taxon>Eubrachyura</taxon>
        <taxon>Portunoidea</taxon>
        <taxon>Portunidae</taxon>
        <taxon>Portuninae</taxon>
        <taxon>Scylla</taxon>
    </lineage>
</organism>
<dbReference type="InterPro" id="IPR036380">
    <property type="entry name" value="Isochorismatase-like_sf"/>
</dbReference>
<dbReference type="PANTHER" id="PTHR22603:SF66">
    <property type="entry name" value="ETHANOLAMINE KINASE"/>
    <property type="match status" value="1"/>
</dbReference>
<dbReference type="EC" id="2.7.1.82" evidence="6"/>
<dbReference type="CDD" id="cd05157">
    <property type="entry name" value="ETNK_euk"/>
    <property type="match status" value="1"/>
</dbReference>
<name>A0AAW0UFI2_SCYPA</name>
<gene>
    <name evidence="8" type="ORF">O3P69_004183</name>
</gene>
<evidence type="ECO:0000259" key="7">
    <source>
        <dbReference type="Pfam" id="PF00857"/>
    </source>
</evidence>
<dbReference type="GO" id="GO:0004305">
    <property type="term" value="F:ethanolamine kinase activity"/>
    <property type="evidence" value="ECO:0007669"/>
    <property type="project" value="UniProtKB-EC"/>
</dbReference>
<keyword evidence="3" id="KW-1208">Phospholipid metabolism</keyword>
<sequence length="595" mass="66801">MAGAITRVPLRLGKLIPQNTCLFLCDLQEKFRNNIQYFPQIVEISGRLLKAFSLLELPVVATEQYPKGLGNTVAELSLAEHNVPVFDKTKFSMCLPPIQDIIKDKEIKSVVLCGIEAHVCVQQTALDLLESGLEVHVVVDACSSRSMTDRMYAFERMRDSGAFLTTSESVILGLADKAQVVKAKTCKIAVTRKDYPLWWLPIVATLGERGSSSFIEGAEVGHTAPRTTLRSYTMVATLAVVVDGTTEEGLREGAKRVLAHVRPHWQHSNLTFKTYTAGVTNILVGVWCGQEREQVLVRVYGNNTHLFIDRQQEIDTMQAVHAAGCGPQVFAAFTNGLCYAFTPGVPLTIQDVTHQPVWHANARQMATFHKIQSGEQQKPMLFTKIRQFLALLPPAFTDPKKQKRLEESGCTRDALVRLTEELETHLVPLGCPVVFCHNDLVMRNIIWDKNSASVSFIDFEYSAPNYQPFDIANHFNEYSGMDEMDYSLYPSEEAQRAWLKSYLAQYRGVTEEEVQMDEVELWLAWVTKFTLASHLFWGMWGFLQACHSSIDFDYVKYGIARLAEYHRKKQEVFALAVGTAVPSPPVPHGTARSTS</sequence>
<keyword evidence="2" id="KW-0594">Phospholipid biosynthesis</keyword>
<dbReference type="Gene3D" id="3.30.200.20">
    <property type="entry name" value="Phosphorylase Kinase, domain 1"/>
    <property type="match status" value="1"/>
</dbReference>
<evidence type="ECO:0000256" key="2">
    <source>
        <dbReference type="ARBA" id="ARBA00023209"/>
    </source>
</evidence>
<protein>
    <recommendedName>
        <fullName evidence="6">ethanolamine kinase</fullName>
        <ecNumber evidence="6">2.7.1.82</ecNumber>
    </recommendedName>
</protein>
<keyword evidence="9" id="KW-1185">Reference proteome</keyword>
<dbReference type="EMBL" id="JARAKH010000012">
    <property type="protein sequence ID" value="KAK8398908.1"/>
    <property type="molecule type" value="Genomic_DNA"/>
</dbReference>
<reference evidence="8 9" key="1">
    <citation type="submission" date="2023-03" db="EMBL/GenBank/DDBJ databases">
        <title>High-quality genome of Scylla paramamosain provides insights in environmental adaptation.</title>
        <authorList>
            <person name="Zhang L."/>
        </authorList>
    </citation>
    <scope>NUCLEOTIDE SEQUENCE [LARGE SCALE GENOMIC DNA]</scope>
    <source>
        <strain evidence="8">LZ_2023a</strain>
        <tissue evidence="8">Muscle</tissue>
    </source>
</reference>
<evidence type="ECO:0000256" key="6">
    <source>
        <dbReference type="ARBA" id="ARBA00038874"/>
    </source>
</evidence>
<proteinExistence type="inferred from homology"/>
<evidence type="ECO:0000313" key="9">
    <source>
        <dbReference type="Proteomes" id="UP001487740"/>
    </source>
</evidence>
<evidence type="ECO:0000256" key="1">
    <source>
        <dbReference type="ARBA" id="ARBA00006336"/>
    </source>
</evidence>